<dbReference type="Pfam" id="PF17667">
    <property type="entry name" value="Pkinase_fungal"/>
    <property type="match status" value="1"/>
</dbReference>
<reference evidence="3" key="1">
    <citation type="submission" date="2022-07" db="EMBL/GenBank/DDBJ databases">
        <title>Phylogenomic reconstructions and comparative analyses of Kickxellomycotina fungi.</title>
        <authorList>
            <person name="Reynolds N.K."/>
            <person name="Stajich J.E."/>
            <person name="Barry K."/>
            <person name="Grigoriev I.V."/>
            <person name="Crous P."/>
            <person name="Smith M.E."/>
        </authorList>
    </citation>
    <scope>NUCLEOTIDE SEQUENCE</scope>
    <source>
        <strain evidence="3">RSA 567</strain>
    </source>
</reference>
<evidence type="ECO:0000259" key="2">
    <source>
        <dbReference type="Pfam" id="PF17667"/>
    </source>
</evidence>
<feature type="compositionally biased region" description="Low complexity" evidence="1">
    <location>
        <begin position="23"/>
        <end position="34"/>
    </location>
</feature>
<sequence>RYHDDWAQDDTTSAYGDIDAALPSPGSDSDSPSPLVCREHRRIITTPLAKHLDSLENFNQFIEVLGDVMFCHREFYDNCQIFHRDISYNNIMVRWQDGAPKGMLVDLDHGILRDAITMPGQPVRTGTLPFMSIGNLEGNDTDRTALDDWESLLYVLCWAGTYGFGRSTANQSQQPPVPQSGLHRWLLGTMEKVAREKRATMSNVDTFANITDGFQNLPGVMLLQDLAVDLHAALFRHPVCPGAVLIRCPSRRRRNLTANSGEYYDPLKARVEYEKEIVANCHRVLQDACNERVQHRAQRQRT</sequence>
<dbReference type="InterPro" id="IPR011009">
    <property type="entry name" value="Kinase-like_dom_sf"/>
</dbReference>
<proteinExistence type="predicted"/>
<protein>
    <recommendedName>
        <fullName evidence="2">Fungal-type protein kinase domain-containing protein</fullName>
    </recommendedName>
</protein>
<accession>A0A9W8AWI8</accession>
<keyword evidence="4" id="KW-1185">Reference proteome</keyword>
<feature type="domain" description="Fungal-type protein kinase" evidence="2">
    <location>
        <begin position="37"/>
        <end position="158"/>
    </location>
</feature>
<gene>
    <name evidence="3" type="ORF">H4R34_006270</name>
</gene>
<dbReference type="SUPFAM" id="SSF56112">
    <property type="entry name" value="Protein kinase-like (PK-like)"/>
    <property type="match status" value="1"/>
</dbReference>
<evidence type="ECO:0000313" key="3">
    <source>
        <dbReference type="EMBL" id="KAJ1968417.1"/>
    </source>
</evidence>
<feature type="region of interest" description="Disordered" evidence="1">
    <location>
        <begin position="1"/>
        <end position="34"/>
    </location>
</feature>
<evidence type="ECO:0000256" key="1">
    <source>
        <dbReference type="SAM" id="MobiDB-lite"/>
    </source>
</evidence>
<evidence type="ECO:0000313" key="4">
    <source>
        <dbReference type="Proteomes" id="UP001151582"/>
    </source>
</evidence>
<dbReference type="Gene3D" id="1.10.510.10">
    <property type="entry name" value="Transferase(Phosphotransferase) domain 1"/>
    <property type="match status" value="1"/>
</dbReference>
<dbReference type="Proteomes" id="UP001151582">
    <property type="component" value="Unassembled WGS sequence"/>
</dbReference>
<comment type="caution">
    <text evidence="3">The sequence shown here is derived from an EMBL/GenBank/DDBJ whole genome shotgun (WGS) entry which is preliminary data.</text>
</comment>
<dbReference type="OrthoDB" id="5584477at2759"/>
<dbReference type="AlphaFoldDB" id="A0A9W8AWI8"/>
<feature type="non-terminal residue" evidence="3">
    <location>
        <position position="1"/>
    </location>
</feature>
<dbReference type="PANTHER" id="PTHR38248:SF2">
    <property type="entry name" value="FUNK1 11"/>
    <property type="match status" value="1"/>
</dbReference>
<dbReference type="InterPro" id="IPR040976">
    <property type="entry name" value="Pkinase_fungal"/>
</dbReference>
<dbReference type="EMBL" id="JANBQB010002127">
    <property type="protein sequence ID" value="KAJ1968417.1"/>
    <property type="molecule type" value="Genomic_DNA"/>
</dbReference>
<dbReference type="PANTHER" id="PTHR38248">
    <property type="entry name" value="FUNK1 6"/>
    <property type="match status" value="1"/>
</dbReference>
<name>A0A9W8AWI8_9FUNG</name>
<organism evidence="3 4">
    <name type="scientific">Dimargaris verticillata</name>
    <dbReference type="NCBI Taxonomy" id="2761393"/>
    <lineage>
        <taxon>Eukaryota</taxon>
        <taxon>Fungi</taxon>
        <taxon>Fungi incertae sedis</taxon>
        <taxon>Zoopagomycota</taxon>
        <taxon>Kickxellomycotina</taxon>
        <taxon>Dimargaritomycetes</taxon>
        <taxon>Dimargaritales</taxon>
        <taxon>Dimargaritaceae</taxon>
        <taxon>Dimargaris</taxon>
    </lineage>
</organism>